<dbReference type="EMBL" id="GAIX01000112">
    <property type="protein sequence ID" value="JAA92448.1"/>
    <property type="molecule type" value="Transcribed_RNA"/>
</dbReference>
<organism evidence="1">
    <name type="scientific">Pararge aegeria</name>
    <name type="common">speckled wood butterfly</name>
    <dbReference type="NCBI Taxonomy" id="116150"/>
    <lineage>
        <taxon>Eukaryota</taxon>
        <taxon>Metazoa</taxon>
        <taxon>Ecdysozoa</taxon>
        <taxon>Arthropoda</taxon>
        <taxon>Hexapoda</taxon>
        <taxon>Insecta</taxon>
        <taxon>Pterygota</taxon>
        <taxon>Neoptera</taxon>
        <taxon>Endopterygota</taxon>
        <taxon>Lepidoptera</taxon>
        <taxon>Glossata</taxon>
        <taxon>Ditrysia</taxon>
        <taxon>Papilionoidea</taxon>
        <taxon>Nymphalidae</taxon>
        <taxon>Satyrinae</taxon>
        <taxon>Satyrini</taxon>
        <taxon>Parargina</taxon>
        <taxon>Pararge</taxon>
    </lineage>
</organism>
<reference evidence="1" key="2">
    <citation type="submission" date="2013-05" db="EMBL/GenBank/DDBJ databases">
        <authorList>
            <person name="Carter J.-M."/>
            <person name="Baker S.C."/>
            <person name="Pink R."/>
            <person name="Carter D.R.F."/>
            <person name="Collins A."/>
            <person name="Tomlin J."/>
            <person name="Gibbs M."/>
            <person name="Breuker C.J."/>
        </authorList>
    </citation>
    <scope>NUCLEOTIDE SEQUENCE</scope>
    <source>
        <tissue evidence="1">Ovary</tissue>
    </source>
</reference>
<dbReference type="AlphaFoldDB" id="S4PPP6"/>
<evidence type="ECO:0000313" key="1">
    <source>
        <dbReference type="EMBL" id="JAA92448.1"/>
    </source>
</evidence>
<accession>S4PPP6</accession>
<proteinExistence type="predicted"/>
<sequence length="68" mass="7637">MSKTVCSAITKTPVKLFSASETISKVFSKILEDIRVRRAMCTCCTVANYILGFLCDVCCNKIFLHQKK</sequence>
<protein>
    <submittedName>
        <fullName evidence="1">Uncharacterized protein</fullName>
    </submittedName>
</protein>
<feature type="non-terminal residue" evidence="1">
    <location>
        <position position="68"/>
    </location>
</feature>
<reference evidence="1" key="1">
    <citation type="journal article" date="2013" name="BMC Genomics">
        <title>Unscrambling butterfly oogenesis.</title>
        <authorList>
            <person name="Carter J.M."/>
            <person name="Baker S.C."/>
            <person name="Pink R."/>
            <person name="Carter D.R."/>
            <person name="Collins A."/>
            <person name="Tomlin J."/>
            <person name="Gibbs M."/>
            <person name="Breuker C.J."/>
        </authorList>
    </citation>
    <scope>NUCLEOTIDE SEQUENCE</scope>
    <source>
        <tissue evidence="1">Ovary</tissue>
    </source>
</reference>
<name>S4PPP6_9NEOP</name>